<protein>
    <recommendedName>
        <fullName evidence="5">C-type lectin domain-containing protein</fullName>
    </recommendedName>
</protein>
<proteinExistence type="predicted"/>
<evidence type="ECO:0000313" key="3">
    <source>
        <dbReference type="Ensembl" id="ENSLLTP00000023772.1"/>
    </source>
</evidence>
<accession>A0A8C5SW76</accession>
<dbReference type="InterPro" id="IPR016186">
    <property type="entry name" value="C-type_lectin-like/link_sf"/>
</dbReference>
<evidence type="ECO:0008006" key="5">
    <source>
        <dbReference type="Google" id="ProtNLM"/>
    </source>
</evidence>
<evidence type="ECO:0000313" key="4">
    <source>
        <dbReference type="Proteomes" id="UP000694406"/>
    </source>
</evidence>
<dbReference type="InterPro" id="IPR050828">
    <property type="entry name" value="C-type_lectin/matrix_domain"/>
</dbReference>
<dbReference type="GeneTree" id="ENSGT01030000235304"/>
<keyword evidence="4" id="KW-1185">Reference proteome</keyword>
<dbReference type="Gene3D" id="3.10.100.10">
    <property type="entry name" value="Mannose-Binding Protein A, subunit A"/>
    <property type="match status" value="1"/>
</dbReference>
<keyword evidence="2" id="KW-0964">Secreted</keyword>
<reference evidence="3" key="1">
    <citation type="submission" date="2025-08" db="UniProtKB">
        <authorList>
            <consortium name="Ensembl"/>
        </authorList>
    </citation>
    <scope>IDENTIFICATION</scope>
</reference>
<organism evidence="3 4">
    <name type="scientific">Laticauda laticaudata</name>
    <name type="common">Blue-ringed sea krait</name>
    <name type="synonym">Blue-lipped sea krait</name>
    <dbReference type="NCBI Taxonomy" id="8630"/>
    <lineage>
        <taxon>Eukaryota</taxon>
        <taxon>Metazoa</taxon>
        <taxon>Chordata</taxon>
        <taxon>Craniata</taxon>
        <taxon>Vertebrata</taxon>
        <taxon>Euteleostomi</taxon>
        <taxon>Lepidosauria</taxon>
        <taxon>Squamata</taxon>
        <taxon>Bifurcata</taxon>
        <taxon>Unidentata</taxon>
        <taxon>Episquamata</taxon>
        <taxon>Toxicofera</taxon>
        <taxon>Serpentes</taxon>
        <taxon>Colubroidea</taxon>
        <taxon>Elapidae</taxon>
        <taxon>Laticaudinae</taxon>
        <taxon>Laticauda</taxon>
    </lineage>
</organism>
<reference evidence="3" key="2">
    <citation type="submission" date="2025-09" db="UniProtKB">
        <authorList>
            <consortium name="Ensembl"/>
        </authorList>
    </citation>
    <scope>IDENTIFICATION</scope>
</reference>
<name>A0A8C5SW76_LATLA</name>
<evidence type="ECO:0000256" key="2">
    <source>
        <dbReference type="ARBA" id="ARBA00022525"/>
    </source>
</evidence>
<dbReference type="Ensembl" id="ENSLLTT00000024635.1">
    <property type="protein sequence ID" value="ENSLLTP00000023772.1"/>
    <property type="gene ID" value="ENSLLTG00000017528.1"/>
</dbReference>
<dbReference type="Proteomes" id="UP000694406">
    <property type="component" value="Unplaced"/>
</dbReference>
<dbReference type="PANTHER" id="PTHR45710:SF35">
    <property type="entry name" value="C-TYPE LECTIN DOMAIN FAMILY 2 MEMBER D"/>
    <property type="match status" value="1"/>
</dbReference>
<dbReference type="GO" id="GO:0005576">
    <property type="term" value="C:extracellular region"/>
    <property type="evidence" value="ECO:0007669"/>
    <property type="project" value="UniProtKB-SubCell"/>
</dbReference>
<dbReference type="SUPFAM" id="SSF56436">
    <property type="entry name" value="C-type lectin-like"/>
    <property type="match status" value="1"/>
</dbReference>
<evidence type="ECO:0000256" key="1">
    <source>
        <dbReference type="ARBA" id="ARBA00004613"/>
    </source>
</evidence>
<dbReference type="InterPro" id="IPR016187">
    <property type="entry name" value="CTDL_fold"/>
</dbReference>
<sequence length="154" mass="17503">AWTADKRCTQVGSLIVLTDFIFVSVKKTKSHPCSPPFASQDIACPDAWIGYLRKCFYVSKEERNWSLSLEICSSFNASLAVIDTQNELHYEAVYKSKCYCYSQNCGLCSIQHSHDCDFQCSLSACHKQSQWGSKQEVGNCSYHHCFLHTHGHFD</sequence>
<comment type="subcellular location">
    <subcellularLocation>
        <location evidence="1">Secreted</location>
    </subcellularLocation>
</comment>
<dbReference type="AlphaFoldDB" id="A0A8C5SW76"/>
<dbReference type="PANTHER" id="PTHR45710">
    <property type="entry name" value="C-TYPE LECTIN DOMAIN-CONTAINING PROTEIN 180"/>
    <property type="match status" value="1"/>
</dbReference>